<keyword evidence="3" id="KW-1185">Reference proteome</keyword>
<reference evidence="3" key="1">
    <citation type="journal article" date="2019" name="Int. J. Syst. Evol. Microbiol.">
        <title>The Global Catalogue of Microorganisms (GCM) 10K type strain sequencing project: providing services to taxonomists for standard genome sequencing and annotation.</title>
        <authorList>
            <consortium name="The Broad Institute Genomics Platform"/>
            <consortium name="The Broad Institute Genome Sequencing Center for Infectious Disease"/>
            <person name="Wu L."/>
            <person name="Ma J."/>
        </authorList>
    </citation>
    <scope>NUCLEOTIDE SEQUENCE [LARGE SCALE GENOMIC DNA]</scope>
    <source>
        <strain evidence="3">JCM 6305</strain>
    </source>
</reference>
<comment type="caution">
    <text evidence="2">The sequence shown here is derived from an EMBL/GenBank/DDBJ whole genome shotgun (WGS) entry which is preliminary data.</text>
</comment>
<gene>
    <name evidence="2" type="ORF">GCM10010405_43980</name>
</gene>
<feature type="region of interest" description="Disordered" evidence="1">
    <location>
        <begin position="126"/>
        <end position="154"/>
    </location>
</feature>
<proteinExistence type="predicted"/>
<sequence>MSSGQRNRIRAQAGDSPLELNSLNMLRTVRTEAGRQYLDRDIVATLRAEEPEPGRRYDTVHRLSAGGSSAFSFGSLSRACDGLPAVTGLEPVPWPSAPIRTERLVLHESEARDRAAFIELFASPEAGAYTDGPRPRDAPRGEAGVHRGGAVRGG</sequence>
<dbReference type="EMBL" id="BAAASZ010000030">
    <property type="protein sequence ID" value="GAA2455174.1"/>
    <property type="molecule type" value="Genomic_DNA"/>
</dbReference>
<name>A0ABP5XG93_9ACTN</name>
<evidence type="ECO:0000256" key="1">
    <source>
        <dbReference type="SAM" id="MobiDB-lite"/>
    </source>
</evidence>
<evidence type="ECO:0000313" key="2">
    <source>
        <dbReference type="EMBL" id="GAA2455174.1"/>
    </source>
</evidence>
<organism evidence="2 3">
    <name type="scientific">Streptomyces macrosporus</name>
    <dbReference type="NCBI Taxonomy" id="44032"/>
    <lineage>
        <taxon>Bacteria</taxon>
        <taxon>Bacillati</taxon>
        <taxon>Actinomycetota</taxon>
        <taxon>Actinomycetes</taxon>
        <taxon>Kitasatosporales</taxon>
        <taxon>Streptomycetaceae</taxon>
        <taxon>Streptomyces</taxon>
    </lineage>
</organism>
<dbReference type="Proteomes" id="UP001501638">
    <property type="component" value="Unassembled WGS sequence"/>
</dbReference>
<evidence type="ECO:0000313" key="3">
    <source>
        <dbReference type="Proteomes" id="UP001501638"/>
    </source>
</evidence>
<feature type="compositionally biased region" description="Basic and acidic residues" evidence="1">
    <location>
        <begin position="133"/>
        <end position="145"/>
    </location>
</feature>
<accession>A0ABP5XG93</accession>
<protein>
    <submittedName>
        <fullName evidence="2">Uncharacterized protein</fullName>
    </submittedName>
</protein>